<evidence type="ECO:0000313" key="3">
    <source>
        <dbReference type="EMBL" id="CYW30113.1"/>
    </source>
</evidence>
<accession>A0A0Z8HDV4</accession>
<organism evidence="2 5">
    <name type="scientific">Streptococcus suis</name>
    <dbReference type="NCBI Taxonomy" id="1307"/>
    <lineage>
        <taxon>Bacteria</taxon>
        <taxon>Bacillati</taxon>
        <taxon>Bacillota</taxon>
        <taxon>Bacilli</taxon>
        <taxon>Lactobacillales</taxon>
        <taxon>Streptococcaceae</taxon>
        <taxon>Streptococcus</taxon>
    </lineage>
</organism>
<reference evidence="5 6" key="1">
    <citation type="submission" date="2016-02" db="EMBL/GenBank/DDBJ databases">
        <authorList>
            <consortium name="Pathogen Informatics"/>
        </authorList>
    </citation>
    <scope>NUCLEOTIDE SEQUENCE [LARGE SCALE GENOMIC DNA]</scope>
    <source>
        <strain evidence="1 7">LSS48</strain>
        <strain evidence="2 5">LSS80</strain>
        <strain evidence="3 6">LSS90</strain>
    </source>
</reference>
<dbReference type="AlphaFoldDB" id="A0A0Z8HDV4"/>
<reference evidence="4" key="2">
    <citation type="submission" date="2022-07" db="EMBL/GenBank/DDBJ databases">
        <title>Whole Genome Sequencing of Streptococcus suis.</title>
        <authorList>
            <person name="Dai X."/>
            <person name="Huang J."/>
            <person name="Wang L."/>
        </authorList>
    </citation>
    <scope>NUCLEOTIDE SEQUENCE</scope>
    <source>
        <strain evidence="4">HDJ11</strain>
    </source>
</reference>
<dbReference type="EMBL" id="FIIE01000029">
    <property type="protein sequence ID" value="CYW06580.1"/>
    <property type="molecule type" value="Genomic_DNA"/>
</dbReference>
<sequence>MKYINLSFKELIYEQYDYYVKKNKKDPLDRAIDYMLKFQRTDANFEIPKLLAVVDSIQKYVFSQSKMKCGDYSVFASLLENEQVDERLQFLIDYGVPCSAVKKVKLPEELTGYPNIIQYLKDNISQISSKLIPYEMKLMNEAIF</sequence>
<proteinExistence type="predicted"/>
<dbReference type="EMBL" id="JANFMI010000017">
    <property type="protein sequence ID" value="MDG4516437.1"/>
    <property type="molecule type" value="Genomic_DNA"/>
</dbReference>
<evidence type="ECO:0000313" key="2">
    <source>
        <dbReference type="EMBL" id="CYW06580.1"/>
    </source>
</evidence>
<dbReference type="EMBL" id="FIIN01000028">
    <property type="protein sequence ID" value="CYW30113.1"/>
    <property type="molecule type" value="Genomic_DNA"/>
</dbReference>
<protein>
    <submittedName>
        <fullName evidence="2">Uncharacterized protein</fullName>
    </submittedName>
</protein>
<evidence type="ECO:0000313" key="1">
    <source>
        <dbReference type="EMBL" id="CYV04049.1"/>
    </source>
</evidence>
<dbReference type="Proteomes" id="UP000070960">
    <property type="component" value="Unassembled WGS sequence"/>
</dbReference>
<dbReference type="Proteomes" id="UP000073485">
    <property type="component" value="Unassembled WGS sequence"/>
</dbReference>
<dbReference type="RefSeq" id="WP_024378133.1">
    <property type="nucleotide sequence ID" value="NZ_CECW01000007.1"/>
</dbReference>
<dbReference type="Proteomes" id="UP001152877">
    <property type="component" value="Unassembled WGS sequence"/>
</dbReference>
<evidence type="ECO:0000313" key="7">
    <source>
        <dbReference type="Proteomes" id="UP000073485"/>
    </source>
</evidence>
<gene>
    <name evidence="1" type="ORF">ERS132410_01759</name>
    <name evidence="2" type="ORF">ERS132442_02164</name>
    <name evidence="3" type="ORF">ERS132452_02269</name>
    <name evidence="4" type="ORF">NOL11_05585</name>
</gene>
<name>A0A0Z8HDV4_STRSU</name>
<dbReference type="EMBL" id="FIGO01000011">
    <property type="protein sequence ID" value="CYV04049.1"/>
    <property type="molecule type" value="Genomic_DNA"/>
</dbReference>
<evidence type="ECO:0000313" key="5">
    <source>
        <dbReference type="Proteomes" id="UP000070960"/>
    </source>
</evidence>
<dbReference type="Proteomes" id="UP000071765">
    <property type="component" value="Unassembled WGS sequence"/>
</dbReference>
<evidence type="ECO:0000313" key="6">
    <source>
        <dbReference type="Proteomes" id="UP000071765"/>
    </source>
</evidence>
<evidence type="ECO:0000313" key="4">
    <source>
        <dbReference type="EMBL" id="MDG4516437.1"/>
    </source>
</evidence>